<keyword evidence="5" id="KW-1185">Reference proteome</keyword>
<dbReference type="EMBL" id="LGUC01000001">
    <property type="protein sequence ID" value="KPN29529.1"/>
    <property type="molecule type" value="Genomic_DNA"/>
</dbReference>
<evidence type="ECO:0000313" key="4">
    <source>
        <dbReference type="EMBL" id="KPN29529.1"/>
    </source>
</evidence>
<reference evidence="5" key="1">
    <citation type="submission" date="2013-11" db="EMBL/GenBank/DDBJ databases">
        <authorList>
            <person name="Hoang H.T."/>
            <person name="Killian M.L."/>
            <person name="Madson D.M."/>
            <person name="Arruda P.H.E."/>
            <person name="Sun D."/>
            <person name="Schwartz K.J."/>
            <person name="Yoon K."/>
        </authorList>
    </citation>
    <scope>NUCLEOTIDE SEQUENCE [LARGE SCALE GENOMIC DNA]</scope>
    <source>
        <strain evidence="5">CDK2</strain>
    </source>
</reference>
<evidence type="ECO:0000256" key="1">
    <source>
        <dbReference type="ARBA" id="ARBA00001946"/>
    </source>
</evidence>
<gene>
    <name evidence="4" type="ORF">SY89_00243</name>
</gene>
<dbReference type="RefSeq" id="WP_054582811.1">
    <property type="nucleotide sequence ID" value="NZ_LGUC01000001.1"/>
</dbReference>
<accession>A0A0P7FSA9</accession>
<evidence type="ECO:0000256" key="2">
    <source>
        <dbReference type="ARBA" id="ARBA00022801"/>
    </source>
</evidence>
<sequence>MSDDLAWETLDSGIDYRCPGFDVRRADVRLPDGTETDYHHVEEVETVVVLPFRPGGDEVVLIEEWRQAVDRVNRGLPAGGVEPDEDDLEAAARRELREETGYTADTMSHLCTTEPVNGIANSTHHTFVARGCEPASGQDLDDDESIRTLTVDYDDLVDAVRDGEIRDGRATLAVSRYELD</sequence>
<dbReference type="CDD" id="cd03424">
    <property type="entry name" value="NUDIX_ADPRase_Nudt5_UGPPase_Nudt14"/>
    <property type="match status" value="1"/>
</dbReference>
<evidence type="ECO:0000259" key="3">
    <source>
        <dbReference type="PROSITE" id="PS51462"/>
    </source>
</evidence>
<name>A0A0P7FSA9_9EURY</name>
<dbReference type="PROSITE" id="PS51462">
    <property type="entry name" value="NUDIX"/>
    <property type="match status" value="1"/>
</dbReference>
<dbReference type="Pfam" id="PF00293">
    <property type="entry name" value="NUDIX"/>
    <property type="match status" value="1"/>
</dbReference>
<proteinExistence type="predicted"/>
<dbReference type="GO" id="GO:0019693">
    <property type="term" value="P:ribose phosphate metabolic process"/>
    <property type="evidence" value="ECO:0007669"/>
    <property type="project" value="TreeGrafter"/>
</dbReference>
<dbReference type="Gene3D" id="3.90.79.10">
    <property type="entry name" value="Nucleoside Triphosphate Pyrophosphohydrolase"/>
    <property type="match status" value="1"/>
</dbReference>
<dbReference type="InterPro" id="IPR000086">
    <property type="entry name" value="NUDIX_hydrolase_dom"/>
</dbReference>
<organism evidence="4 5">
    <name type="scientific">Halolamina pelagica</name>
    <dbReference type="NCBI Taxonomy" id="699431"/>
    <lineage>
        <taxon>Archaea</taxon>
        <taxon>Methanobacteriati</taxon>
        <taxon>Methanobacteriota</taxon>
        <taxon>Stenosarchaea group</taxon>
        <taxon>Halobacteria</taxon>
        <taxon>Halobacteriales</taxon>
        <taxon>Haloferacaceae</taxon>
    </lineage>
</organism>
<dbReference type="AlphaFoldDB" id="A0A0P7FSA9"/>
<dbReference type="GO" id="GO:0016787">
    <property type="term" value="F:hydrolase activity"/>
    <property type="evidence" value="ECO:0007669"/>
    <property type="project" value="UniProtKB-KW"/>
</dbReference>
<dbReference type="PANTHER" id="PTHR11839:SF18">
    <property type="entry name" value="NUDIX HYDROLASE DOMAIN-CONTAINING PROTEIN"/>
    <property type="match status" value="1"/>
</dbReference>
<dbReference type="PANTHER" id="PTHR11839">
    <property type="entry name" value="UDP/ADP-SUGAR PYROPHOSPHATASE"/>
    <property type="match status" value="1"/>
</dbReference>
<feature type="domain" description="Nudix hydrolase" evidence="3">
    <location>
        <begin position="42"/>
        <end position="173"/>
    </location>
</feature>
<evidence type="ECO:0000313" key="5">
    <source>
        <dbReference type="Proteomes" id="UP000050535"/>
    </source>
</evidence>
<dbReference type="STRING" id="699431.SY89_00243"/>
<dbReference type="PATRIC" id="fig|699431.3.peg.261"/>
<dbReference type="InterPro" id="IPR015797">
    <property type="entry name" value="NUDIX_hydrolase-like_dom_sf"/>
</dbReference>
<comment type="caution">
    <text evidence="4">The sequence shown here is derived from an EMBL/GenBank/DDBJ whole genome shotgun (WGS) entry which is preliminary data.</text>
</comment>
<dbReference type="Proteomes" id="UP000050535">
    <property type="component" value="Unassembled WGS sequence"/>
</dbReference>
<protein>
    <submittedName>
        <fullName evidence="4">Adenosine nucleotide hydrolase NudE</fullName>
    </submittedName>
</protein>
<dbReference type="OrthoDB" id="104705at2157"/>
<comment type="cofactor">
    <cofactor evidence="1">
        <name>Mg(2+)</name>
        <dbReference type="ChEBI" id="CHEBI:18420"/>
    </cofactor>
</comment>
<dbReference type="SUPFAM" id="SSF55811">
    <property type="entry name" value="Nudix"/>
    <property type="match status" value="1"/>
</dbReference>
<keyword evidence="2 4" id="KW-0378">Hydrolase</keyword>
<dbReference type="GO" id="GO:0006753">
    <property type="term" value="P:nucleoside phosphate metabolic process"/>
    <property type="evidence" value="ECO:0007669"/>
    <property type="project" value="TreeGrafter"/>
</dbReference>